<dbReference type="InterPro" id="IPR016130">
    <property type="entry name" value="Tyr_Pase_AS"/>
</dbReference>
<dbReference type="Proteomes" id="UP000199153">
    <property type="component" value="Unassembled WGS sequence"/>
</dbReference>
<dbReference type="PROSITE" id="PS50056">
    <property type="entry name" value="TYR_PHOSPHATASE_2"/>
    <property type="match status" value="1"/>
</dbReference>
<gene>
    <name evidence="2" type="ORF">SAMN05660413_03368</name>
</gene>
<reference evidence="2 3" key="1">
    <citation type="submission" date="2016-10" db="EMBL/GenBank/DDBJ databases">
        <authorList>
            <person name="de Groot N.N."/>
        </authorList>
    </citation>
    <scope>NUCLEOTIDE SEQUENCE [LARGE SCALE GENOMIC DNA]</scope>
    <source>
        <strain evidence="2 3">DSM 17794</strain>
    </source>
</reference>
<dbReference type="STRING" id="287099.SAMN05660413_03368"/>
<name>A0A1I5DJV5_9FLAO</name>
<dbReference type="Gene3D" id="3.90.190.10">
    <property type="entry name" value="Protein tyrosine phosphatase superfamily"/>
    <property type="match status" value="1"/>
</dbReference>
<evidence type="ECO:0000313" key="2">
    <source>
        <dbReference type="EMBL" id="SFN99512.1"/>
    </source>
</evidence>
<dbReference type="InterPro" id="IPR000387">
    <property type="entry name" value="Tyr_Pase_dom"/>
</dbReference>
<protein>
    <submittedName>
        <fullName evidence="2">Dual specificity phosphatase, catalytic domain</fullName>
    </submittedName>
</protein>
<dbReference type="SUPFAM" id="SSF52799">
    <property type="entry name" value="(Phosphotyrosine protein) phosphatases II"/>
    <property type="match status" value="1"/>
</dbReference>
<dbReference type="PROSITE" id="PS00383">
    <property type="entry name" value="TYR_PHOSPHATASE_1"/>
    <property type="match status" value="1"/>
</dbReference>
<dbReference type="AlphaFoldDB" id="A0A1I5DJV5"/>
<proteinExistence type="predicted"/>
<sequence length="160" mass="18766">MIEINKNVFVGNSNDYEWNKFESDFYFLQACKEPYHRQALGYKGRSISDTHPEYLFAYRGNRLILNIVDTDSDKYFSNILFEKSLDFIEYSQKKGNKILIHCNQGLSRSPSIGLLYLAVNNKISNHSFLDAEKDFVELYPDYAPKGIKSFLANNWQYFIK</sequence>
<keyword evidence="3" id="KW-1185">Reference proteome</keyword>
<dbReference type="InterPro" id="IPR000340">
    <property type="entry name" value="Dual-sp_phosphatase_cat-dom"/>
</dbReference>
<dbReference type="InterPro" id="IPR029021">
    <property type="entry name" value="Prot-tyrosine_phosphatase-like"/>
</dbReference>
<organism evidence="2 3">
    <name type="scientific">Salegentibacter flavus</name>
    <dbReference type="NCBI Taxonomy" id="287099"/>
    <lineage>
        <taxon>Bacteria</taxon>
        <taxon>Pseudomonadati</taxon>
        <taxon>Bacteroidota</taxon>
        <taxon>Flavobacteriia</taxon>
        <taxon>Flavobacteriales</taxon>
        <taxon>Flavobacteriaceae</taxon>
        <taxon>Salegentibacter</taxon>
    </lineage>
</organism>
<dbReference type="EMBL" id="FOVL01000040">
    <property type="protein sequence ID" value="SFN99512.1"/>
    <property type="molecule type" value="Genomic_DNA"/>
</dbReference>
<evidence type="ECO:0000313" key="3">
    <source>
        <dbReference type="Proteomes" id="UP000199153"/>
    </source>
</evidence>
<dbReference type="OrthoDB" id="9814896at2"/>
<accession>A0A1I5DJV5</accession>
<dbReference type="CDD" id="cd14498">
    <property type="entry name" value="DSP"/>
    <property type="match status" value="1"/>
</dbReference>
<dbReference type="RefSeq" id="WP_093411622.1">
    <property type="nucleotide sequence ID" value="NZ_FOVL01000040.1"/>
</dbReference>
<dbReference type="Pfam" id="PF00782">
    <property type="entry name" value="DSPc"/>
    <property type="match status" value="1"/>
</dbReference>
<feature type="domain" description="Tyrosine specific protein phosphatases" evidence="1">
    <location>
        <begin position="82"/>
        <end position="124"/>
    </location>
</feature>
<evidence type="ECO:0000259" key="1">
    <source>
        <dbReference type="PROSITE" id="PS50056"/>
    </source>
</evidence>